<proteinExistence type="predicted"/>
<sequence length="250" mass="28594">MARPSGRYNILQTDTLHENTVVKHDLCNFLVTTTITGWDVYWAGHLFHVPNKGIALLTRLKTSDFAPAWTLTKNLFPHLFHNPTSTLKDPVWGLRVILAAALYDQVMEQSLIKPLSETLTLLGDWLLTTETQKFNLRTPRAQEQISLRMLSLVKKHVNNFILKLLELHVINNRGFTSSIEIGNKYNTIIISRTNMGYLVEQQEPDKSALRKTKPGPVKFTLVHEDAFRDFKPERSSINLLIMEFNSSLAI</sequence>
<accession>A0ACD3VMK8</accession>
<evidence type="ECO:0000313" key="2">
    <source>
        <dbReference type="Proteomes" id="UP001659003"/>
    </source>
</evidence>
<reference evidence="1" key="1">
    <citation type="submission" date="2021-03" db="EMBL/GenBank/DDBJ databases">
        <title>Ecology and active circulation of Lloviu filovirus in free-ranging Miniopterus schreibersii bats in Europe.</title>
        <authorList>
            <person name="Kemenesi G."/>
            <person name="Toth G.E."/>
            <person name="Mayora-Neto M."/>
            <person name="Scott S."/>
            <person name="Temperton N."/>
            <person name="Wright E."/>
            <person name="Muhlberger E."/>
            <person name="Hume A.J."/>
            <person name="Zana B."/>
            <person name="Boldogh S."/>
            <person name="Gorfol T."/>
            <person name="Estok P."/>
            <person name="Lanszki Z."/>
            <person name="Somogyi B.A."/>
            <person name="Nagy A."/>
            <person name="Pereszlenyi C.I."/>
            <person name="Dudas G."/>
            <person name="Foldes F."/>
            <person name="Kurucz K."/>
            <person name="Jakab F."/>
        </authorList>
    </citation>
    <scope>NUCLEOTIDE SEQUENCE</scope>
    <source>
        <strain evidence="1">LLOV_378</strain>
    </source>
</reference>
<keyword evidence="2" id="KW-1185">Reference proteome</keyword>
<dbReference type="EMBL" id="MW775011">
    <property type="protein sequence ID" value="UKR35333.1"/>
    <property type="molecule type" value="Viral_cRNA"/>
</dbReference>
<protein>
    <submittedName>
        <fullName evidence="1">VP24</fullName>
    </submittedName>
</protein>
<evidence type="ECO:0000313" key="1">
    <source>
        <dbReference type="EMBL" id="UKR35333.1"/>
    </source>
</evidence>
<name>A0ACD3VMK8_9MONO</name>
<organism evidence="1 2">
    <name type="scientific">Cuevavirus lloviuense</name>
    <dbReference type="NCBI Taxonomy" id="3052148"/>
    <lineage>
        <taxon>Viruses</taxon>
        <taxon>Riboviria</taxon>
        <taxon>Orthornavirae</taxon>
        <taxon>Negarnaviricota</taxon>
        <taxon>Haploviricotina</taxon>
        <taxon>Monjiviricetes</taxon>
        <taxon>Mononegavirales</taxon>
        <taxon>Filoviridae</taxon>
        <taxon>Cuevavirus</taxon>
    </lineage>
</organism>
<dbReference type="Proteomes" id="UP001659003">
    <property type="component" value="Segment"/>
</dbReference>